<keyword evidence="1" id="KW-0645">Protease</keyword>
<evidence type="ECO:0000256" key="2">
    <source>
        <dbReference type="SAM" id="Phobius"/>
    </source>
</evidence>
<evidence type="ECO:0000256" key="1">
    <source>
        <dbReference type="PROSITE-ProRule" id="PRU01122"/>
    </source>
</evidence>
<keyword evidence="2" id="KW-0812">Transmembrane</keyword>
<dbReference type="EC" id="3.4.21.53" evidence="1"/>
<accession>A0A7D4CNA0</accession>
<dbReference type="SUPFAM" id="SSF54211">
    <property type="entry name" value="Ribosomal protein S5 domain 2-like"/>
    <property type="match status" value="1"/>
</dbReference>
<dbReference type="RefSeq" id="WP_173222562.1">
    <property type="nucleotide sequence ID" value="NZ_CP048104.1"/>
</dbReference>
<gene>
    <name evidence="4" type="ORF">GXN76_09325</name>
</gene>
<feature type="domain" description="Lon proteolytic" evidence="3">
    <location>
        <begin position="234"/>
        <end position="344"/>
    </location>
</feature>
<evidence type="ECO:0000313" key="5">
    <source>
        <dbReference type="Proteomes" id="UP000503088"/>
    </source>
</evidence>
<dbReference type="Gene3D" id="3.30.230.10">
    <property type="match status" value="1"/>
</dbReference>
<evidence type="ECO:0000259" key="3">
    <source>
        <dbReference type="PROSITE" id="PS51786"/>
    </source>
</evidence>
<protein>
    <recommendedName>
        <fullName evidence="1">endopeptidase La</fullName>
        <ecNumber evidence="1">3.4.21.53</ecNumber>
    </recommendedName>
</protein>
<dbReference type="EMBL" id="CP048104">
    <property type="protein sequence ID" value="QKG84658.1"/>
    <property type="molecule type" value="Genomic_DNA"/>
</dbReference>
<keyword evidence="2" id="KW-0472">Membrane</keyword>
<dbReference type="Pfam" id="PF13180">
    <property type="entry name" value="PDZ_2"/>
    <property type="match status" value="1"/>
</dbReference>
<dbReference type="Pfam" id="PF05362">
    <property type="entry name" value="Lon_C"/>
    <property type="match status" value="1"/>
</dbReference>
<keyword evidence="1" id="KW-0720">Serine protease</keyword>
<dbReference type="GO" id="GO:0030163">
    <property type="term" value="P:protein catabolic process"/>
    <property type="evidence" value="ECO:0007669"/>
    <property type="project" value="InterPro"/>
</dbReference>
<evidence type="ECO:0000313" key="4">
    <source>
        <dbReference type="EMBL" id="QKG84658.1"/>
    </source>
</evidence>
<dbReference type="Gene3D" id="2.30.42.10">
    <property type="match status" value="1"/>
</dbReference>
<dbReference type="SMART" id="SM00228">
    <property type="entry name" value="PDZ"/>
    <property type="match status" value="1"/>
</dbReference>
<dbReference type="InterPro" id="IPR014721">
    <property type="entry name" value="Ribsml_uS5_D2-typ_fold_subgr"/>
</dbReference>
<dbReference type="PROSITE" id="PS51786">
    <property type="entry name" value="LON_PROTEOLYTIC"/>
    <property type="match status" value="1"/>
</dbReference>
<dbReference type="GO" id="GO:0005524">
    <property type="term" value="F:ATP binding"/>
    <property type="evidence" value="ECO:0007669"/>
    <property type="project" value="InterPro"/>
</dbReference>
<dbReference type="InterPro" id="IPR036034">
    <property type="entry name" value="PDZ_sf"/>
</dbReference>
<dbReference type="GO" id="GO:0006508">
    <property type="term" value="P:proteolysis"/>
    <property type="evidence" value="ECO:0007669"/>
    <property type="project" value="UniProtKB-KW"/>
</dbReference>
<comment type="catalytic activity">
    <reaction evidence="1">
        <text>Hydrolysis of proteins in presence of ATP.</text>
        <dbReference type="EC" id="3.4.21.53"/>
    </reaction>
</comment>
<dbReference type="InterPro" id="IPR001478">
    <property type="entry name" value="PDZ"/>
</dbReference>
<dbReference type="GO" id="GO:0004252">
    <property type="term" value="F:serine-type endopeptidase activity"/>
    <property type="evidence" value="ECO:0007669"/>
    <property type="project" value="UniProtKB-UniRule"/>
</dbReference>
<feature type="transmembrane region" description="Helical" evidence="2">
    <location>
        <begin position="12"/>
        <end position="35"/>
    </location>
</feature>
<dbReference type="KEGG" id="kpul:GXN76_09325"/>
<keyword evidence="1" id="KW-0378">Hydrolase</keyword>
<name>A0A7D4CNA0_9BACL</name>
<proteinExistence type="inferred from homology"/>
<dbReference type="InterPro" id="IPR020568">
    <property type="entry name" value="Ribosomal_Su5_D2-typ_SF"/>
</dbReference>
<organism evidence="4 5">
    <name type="scientific">Kroppenstedtia pulmonis</name>
    <dbReference type="NCBI Taxonomy" id="1380685"/>
    <lineage>
        <taxon>Bacteria</taxon>
        <taxon>Bacillati</taxon>
        <taxon>Bacillota</taxon>
        <taxon>Bacilli</taxon>
        <taxon>Bacillales</taxon>
        <taxon>Thermoactinomycetaceae</taxon>
        <taxon>Kroppenstedtia</taxon>
    </lineage>
</organism>
<feature type="active site" evidence="1">
    <location>
        <position position="242"/>
    </location>
</feature>
<feature type="active site" evidence="1">
    <location>
        <position position="287"/>
    </location>
</feature>
<reference evidence="4 5" key="1">
    <citation type="submission" date="2020-01" db="EMBL/GenBank/DDBJ databases">
        <authorList>
            <person name="Gulvik C.A."/>
            <person name="Batra D.G."/>
        </authorList>
    </citation>
    <scope>NUCLEOTIDE SEQUENCE [LARGE SCALE GENOMIC DNA]</scope>
    <source>
        <strain evidence="4 5">W9323</strain>
    </source>
</reference>
<dbReference type="GO" id="GO:0004176">
    <property type="term" value="F:ATP-dependent peptidase activity"/>
    <property type="evidence" value="ECO:0007669"/>
    <property type="project" value="UniProtKB-UniRule"/>
</dbReference>
<dbReference type="PANTHER" id="PTHR10046">
    <property type="entry name" value="ATP DEPENDENT LON PROTEASE FAMILY MEMBER"/>
    <property type="match status" value="1"/>
</dbReference>
<keyword evidence="2" id="KW-1133">Transmembrane helix</keyword>
<dbReference type="InterPro" id="IPR008269">
    <property type="entry name" value="Lon_proteolytic"/>
</dbReference>
<sequence length="351" mass="39447">MRIRGKQFLQPWLISGLCALILFGILFLVPVPYYIAQPGSALEVRPMIQVDKAQQREKGTFLMTTVAMREGNIWSYLVTKVNRDYELIPAENVLRQGEDPVEYQHRQLEFMQESQQDAVIAAYKQADKTVTETHEGVEVFRLIEKMPASKVLKKGDRIIKVNNHQIRTSQDLIQFLRDKKPGEQVELQVVRSGKRLVKKMELASLPLSGGKQAGVGIEPITVRKVTTDPKVTINAEDIGGPSAGLMFSLEIINQLTNRDLTRGLRVAGTGTITTEGQVGQIGGVQHKVVAADREDADIFFVPADRSLRDKNEKLAKETAKRIQTDMKIIPVRTLEEAIRYLEKQSMEKKAS</sequence>
<keyword evidence="5" id="KW-1185">Reference proteome</keyword>
<dbReference type="AlphaFoldDB" id="A0A7D4CNA0"/>
<dbReference type="InterPro" id="IPR027065">
    <property type="entry name" value="Lon_Prtase"/>
</dbReference>
<dbReference type="Proteomes" id="UP000503088">
    <property type="component" value="Chromosome"/>
</dbReference>
<comment type="similarity">
    <text evidence="1">Belongs to the peptidase S16 family.</text>
</comment>
<dbReference type="NCBIfam" id="NF041438">
    <property type="entry name" value="SepM_fam_S16"/>
    <property type="match status" value="1"/>
</dbReference>
<dbReference type="SUPFAM" id="SSF50156">
    <property type="entry name" value="PDZ domain-like"/>
    <property type="match status" value="1"/>
</dbReference>